<accession>A0ABV0ECQ1</accession>
<reference evidence="1 2" key="1">
    <citation type="submission" date="2024-02" db="EMBL/GenBank/DDBJ databases">
        <title>New thermophilic sulfur-oxidizing bacteria from a hot springs of the Uzon caldera (Kamchatka, Russia).</title>
        <authorList>
            <person name="Dukat A.M."/>
            <person name="Elcheninov A.G."/>
            <person name="Frolov E.N."/>
        </authorList>
    </citation>
    <scope>NUCLEOTIDE SEQUENCE [LARGE SCALE GENOMIC DNA]</scope>
    <source>
        <strain evidence="1 2">AK1</strain>
    </source>
</reference>
<gene>
    <name evidence="1" type="ORF">V6E02_04235</name>
</gene>
<keyword evidence="2" id="KW-1185">Reference proteome</keyword>
<evidence type="ECO:0000313" key="1">
    <source>
        <dbReference type="EMBL" id="MEO1766416.1"/>
    </source>
</evidence>
<protein>
    <submittedName>
        <fullName evidence="1">Uncharacterized protein</fullName>
    </submittedName>
</protein>
<sequence>MSDFENLERGKPVALHIHFWADIRNTAGSVEKVILAFASSGKRYRHLIACSPGGRGTPAHFQYHGVDVFTFLMNTA</sequence>
<organism evidence="1 2">
    <name type="scientific">Thiobacter aerophilum</name>
    <dbReference type="NCBI Taxonomy" id="3121275"/>
    <lineage>
        <taxon>Bacteria</taxon>
        <taxon>Pseudomonadati</taxon>
        <taxon>Pseudomonadota</taxon>
        <taxon>Betaproteobacteria</taxon>
        <taxon>Burkholderiales</taxon>
        <taxon>Thiobacteraceae</taxon>
        <taxon>Thiobacter</taxon>
    </lineage>
</organism>
<dbReference type="Proteomes" id="UP001482231">
    <property type="component" value="Unassembled WGS sequence"/>
</dbReference>
<name>A0ABV0ECQ1_9BURK</name>
<proteinExistence type="predicted"/>
<evidence type="ECO:0000313" key="2">
    <source>
        <dbReference type="Proteomes" id="UP001482231"/>
    </source>
</evidence>
<comment type="caution">
    <text evidence="1">The sequence shown here is derived from an EMBL/GenBank/DDBJ whole genome shotgun (WGS) entry which is preliminary data.</text>
</comment>
<dbReference type="RefSeq" id="WP_347307459.1">
    <property type="nucleotide sequence ID" value="NZ_JBAJEX010000002.1"/>
</dbReference>
<dbReference type="EMBL" id="JBAJEX010000002">
    <property type="protein sequence ID" value="MEO1766416.1"/>
    <property type="molecule type" value="Genomic_DNA"/>
</dbReference>